<dbReference type="RefSeq" id="WP_376846431.1">
    <property type="nucleotide sequence ID" value="NZ_JBHSFW010000007.1"/>
</dbReference>
<dbReference type="PANTHER" id="PTHR11358">
    <property type="entry name" value="ARGINASE/AGMATINASE"/>
    <property type="match status" value="1"/>
</dbReference>
<evidence type="ECO:0000313" key="3">
    <source>
        <dbReference type="Proteomes" id="UP001596022"/>
    </source>
</evidence>
<dbReference type="Proteomes" id="UP001596022">
    <property type="component" value="Unassembled WGS sequence"/>
</dbReference>
<reference evidence="3" key="1">
    <citation type="journal article" date="2019" name="Int. J. Syst. Evol. Microbiol.">
        <title>The Global Catalogue of Microorganisms (GCM) 10K type strain sequencing project: providing services to taxonomists for standard genome sequencing and annotation.</title>
        <authorList>
            <consortium name="The Broad Institute Genomics Platform"/>
            <consortium name="The Broad Institute Genome Sequencing Center for Infectious Disease"/>
            <person name="Wu L."/>
            <person name="Ma J."/>
        </authorList>
    </citation>
    <scope>NUCLEOTIDE SEQUENCE [LARGE SCALE GENOMIC DNA]</scope>
    <source>
        <strain evidence="3">CGMCC 1.16306</strain>
    </source>
</reference>
<evidence type="ECO:0000313" key="2">
    <source>
        <dbReference type="EMBL" id="MFC4619336.1"/>
    </source>
</evidence>
<dbReference type="SUPFAM" id="SSF52768">
    <property type="entry name" value="Arginase/deacetylase"/>
    <property type="match status" value="1"/>
</dbReference>
<dbReference type="EMBL" id="JBHSFW010000007">
    <property type="protein sequence ID" value="MFC4619336.1"/>
    <property type="molecule type" value="Genomic_DNA"/>
</dbReference>
<dbReference type="InterPro" id="IPR023696">
    <property type="entry name" value="Ureohydrolase_dom_sf"/>
</dbReference>
<dbReference type="PANTHER" id="PTHR11358:SF41">
    <property type="entry name" value="ARGINASE"/>
    <property type="match status" value="1"/>
</dbReference>
<comment type="similarity">
    <text evidence="1">Belongs to the arginase family.</text>
</comment>
<dbReference type="PROSITE" id="PS51409">
    <property type="entry name" value="ARGINASE_2"/>
    <property type="match status" value="1"/>
</dbReference>
<organism evidence="2 3">
    <name type="scientific">Camelliibacillus cellulosilyticus</name>
    <dbReference type="NCBI Taxonomy" id="2174486"/>
    <lineage>
        <taxon>Bacteria</taxon>
        <taxon>Bacillati</taxon>
        <taxon>Bacillota</taxon>
        <taxon>Bacilli</taxon>
        <taxon>Bacillales</taxon>
        <taxon>Sporolactobacillaceae</taxon>
        <taxon>Camelliibacillus</taxon>
    </lineage>
</organism>
<evidence type="ECO:0000256" key="1">
    <source>
        <dbReference type="PROSITE-ProRule" id="PRU00742"/>
    </source>
</evidence>
<dbReference type="InterPro" id="IPR006035">
    <property type="entry name" value="Ureohydrolase"/>
</dbReference>
<sequence length="260" mass="29818">MSAGLLHRKLSLLNFDHTYEYQTQLRTSFPHDWIDFTDISGKNLYCDRAAQKAINDRLDRYWQPGITFIGNGNFHYVSYFLQSRIQRPYTLLVIDHHTDMMDNGPLITCGSWVSWALTYLPIQHALLVGPESNADIPVQCKNRVSLYPERLSSALTSRLLSQINSNPVYISIDKDILDIKYAHTNWDQGHLTVSALKDLIQVIIQRCQVIGVDICGEWPAPHGVWIMPRHQIAIKKNEQVNEQLARLLLNHKAVHHIGVS</sequence>
<keyword evidence="3" id="KW-1185">Reference proteome</keyword>
<name>A0ABV9GR09_9BACL</name>
<comment type="caution">
    <text evidence="2">The sequence shown here is derived from an EMBL/GenBank/DDBJ whole genome shotgun (WGS) entry which is preliminary data.</text>
</comment>
<dbReference type="Pfam" id="PF00491">
    <property type="entry name" value="Arginase"/>
    <property type="match status" value="1"/>
</dbReference>
<proteinExistence type="inferred from homology"/>
<accession>A0ABV9GR09</accession>
<dbReference type="Gene3D" id="3.40.800.10">
    <property type="entry name" value="Ureohydrolase domain"/>
    <property type="match status" value="1"/>
</dbReference>
<protein>
    <submittedName>
        <fullName evidence="2">Arginase family protein</fullName>
    </submittedName>
</protein>
<gene>
    <name evidence="2" type="ORF">ACFO4N_11490</name>
</gene>